<feature type="region of interest" description="Disordered" evidence="9">
    <location>
        <begin position="553"/>
        <end position="575"/>
    </location>
</feature>
<dbReference type="EMBL" id="SAEB01000009">
    <property type="protein sequence ID" value="RVD82115.1"/>
    <property type="molecule type" value="Genomic_DNA"/>
</dbReference>
<evidence type="ECO:0000256" key="4">
    <source>
        <dbReference type="ARBA" id="ARBA00022597"/>
    </source>
</evidence>
<comment type="caution">
    <text evidence="12">The sequence shown here is derived from an EMBL/GenBank/DDBJ whole genome shotgun (WGS) entry which is preliminary data.</text>
</comment>
<protein>
    <recommendedName>
        <fullName evidence="11">Major facilitator superfamily (MFS) profile domain-containing protein</fullName>
    </recommendedName>
</protein>
<evidence type="ECO:0000256" key="9">
    <source>
        <dbReference type="SAM" id="MobiDB-lite"/>
    </source>
</evidence>
<feature type="transmembrane region" description="Helical" evidence="10">
    <location>
        <begin position="475"/>
        <end position="495"/>
    </location>
</feature>
<feature type="compositionally biased region" description="Polar residues" evidence="9">
    <location>
        <begin position="559"/>
        <end position="575"/>
    </location>
</feature>
<evidence type="ECO:0000256" key="7">
    <source>
        <dbReference type="ARBA" id="ARBA00023136"/>
    </source>
</evidence>
<feature type="transmembrane region" description="Helical" evidence="10">
    <location>
        <begin position="378"/>
        <end position="397"/>
    </location>
</feature>
<evidence type="ECO:0000313" key="12">
    <source>
        <dbReference type="EMBL" id="RVD82115.1"/>
    </source>
</evidence>
<accession>A0A436ZTF6</accession>
<dbReference type="InterPro" id="IPR050360">
    <property type="entry name" value="MFS_Sugar_Transporters"/>
</dbReference>
<name>A0A436ZTF6_ARTFL</name>
<dbReference type="InterPro" id="IPR003663">
    <property type="entry name" value="Sugar/inositol_transpt"/>
</dbReference>
<keyword evidence="6 10" id="KW-1133">Transmembrane helix</keyword>
<dbReference type="Proteomes" id="UP000283090">
    <property type="component" value="Unassembled WGS sequence"/>
</dbReference>
<dbReference type="InterPro" id="IPR036259">
    <property type="entry name" value="MFS_trans_sf"/>
</dbReference>
<dbReference type="RefSeq" id="XP_067487659.1">
    <property type="nucleotide sequence ID" value="XM_067635997.1"/>
</dbReference>
<feature type="transmembrane region" description="Helical" evidence="10">
    <location>
        <begin position="223"/>
        <end position="242"/>
    </location>
</feature>
<dbReference type="SUPFAM" id="SSF103473">
    <property type="entry name" value="MFS general substrate transporter"/>
    <property type="match status" value="1"/>
</dbReference>
<keyword evidence="3 8" id="KW-0813">Transport</keyword>
<dbReference type="PROSITE" id="PS00216">
    <property type="entry name" value="SUGAR_TRANSPORT_1"/>
    <property type="match status" value="1"/>
</dbReference>
<feature type="transmembrane region" description="Helical" evidence="10">
    <location>
        <begin position="445"/>
        <end position="463"/>
    </location>
</feature>
<feature type="transmembrane region" description="Helical" evidence="10">
    <location>
        <begin position="314"/>
        <end position="336"/>
    </location>
</feature>
<evidence type="ECO:0000256" key="3">
    <source>
        <dbReference type="ARBA" id="ARBA00022448"/>
    </source>
</evidence>
<reference evidence="12 13" key="1">
    <citation type="submission" date="2019-01" db="EMBL/GenBank/DDBJ databases">
        <title>Intercellular communication is required for trap formation in the nematode-trapping fungus Duddingtonia flagrans.</title>
        <authorList>
            <person name="Youssar L."/>
            <person name="Wernet V."/>
            <person name="Hensel N."/>
            <person name="Hildebrandt H.-G."/>
            <person name="Fischer R."/>
        </authorList>
    </citation>
    <scope>NUCLEOTIDE SEQUENCE [LARGE SCALE GENOMIC DNA]</scope>
    <source>
        <strain evidence="12 13">CBS H-5679</strain>
    </source>
</reference>
<dbReference type="Pfam" id="PF00083">
    <property type="entry name" value="Sugar_tr"/>
    <property type="match status" value="1"/>
</dbReference>
<dbReference type="InterPro" id="IPR020846">
    <property type="entry name" value="MFS_dom"/>
</dbReference>
<dbReference type="InterPro" id="IPR005829">
    <property type="entry name" value="Sugar_transporter_CS"/>
</dbReference>
<dbReference type="AlphaFoldDB" id="A0A436ZTF6"/>
<dbReference type="Gene3D" id="1.20.1250.20">
    <property type="entry name" value="MFS general substrate transporter like domains"/>
    <property type="match status" value="1"/>
</dbReference>
<evidence type="ECO:0000313" key="13">
    <source>
        <dbReference type="Proteomes" id="UP000283090"/>
    </source>
</evidence>
<evidence type="ECO:0000256" key="10">
    <source>
        <dbReference type="SAM" id="Phobius"/>
    </source>
</evidence>
<feature type="transmembrane region" description="Helical" evidence="10">
    <location>
        <begin position="348"/>
        <end position="369"/>
    </location>
</feature>
<dbReference type="CDD" id="cd17356">
    <property type="entry name" value="MFS_HXT"/>
    <property type="match status" value="1"/>
</dbReference>
<feature type="domain" description="Major facilitator superfamily (MFS) profile" evidence="11">
    <location>
        <begin position="47"/>
        <end position="498"/>
    </location>
</feature>
<evidence type="ECO:0000259" key="11">
    <source>
        <dbReference type="PROSITE" id="PS50850"/>
    </source>
</evidence>
<comment type="similarity">
    <text evidence="2 8">Belongs to the major facilitator superfamily. Sugar transporter (TC 2.A.1.1) family.</text>
</comment>
<dbReference type="PANTHER" id="PTHR48022:SF75">
    <property type="entry name" value="GALACTOSE TRANSPORTER-RELATED"/>
    <property type="match status" value="1"/>
</dbReference>
<evidence type="ECO:0000256" key="6">
    <source>
        <dbReference type="ARBA" id="ARBA00022989"/>
    </source>
</evidence>
<dbReference type="PROSITE" id="PS00217">
    <property type="entry name" value="SUGAR_TRANSPORT_2"/>
    <property type="match status" value="1"/>
</dbReference>
<dbReference type="NCBIfam" id="TIGR00879">
    <property type="entry name" value="SP"/>
    <property type="match status" value="1"/>
</dbReference>
<dbReference type="VEuPathDB" id="FungiDB:DFL_006549"/>
<evidence type="ECO:0000256" key="8">
    <source>
        <dbReference type="RuleBase" id="RU003346"/>
    </source>
</evidence>
<comment type="subcellular location">
    <subcellularLocation>
        <location evidence="1">Membrane</location>
        <topology evidence="1">Multi-pass membrane protein</topology>
    </subcellularLocation>
</comment>
<feature type="transmembrane region" description="Helical" evidence="10">
    <location>
        <begin position="157"/>
        <end position="177"/>
    </location>
</feature>
<dbReference type="InterPro" id="IPR005828">
    <property type="entry name" value="MFS_sugar_transport-like"/>
</dbReference>
<organism evidence="12 13">
    <name type="scientific">Arthrobotrys flagrans</name>
    <name type="common">Nematode-trapping fungus</name>
    <name type="synonym">Trichothecium flagrans</name>
    <dbReference type="NCBI Taxonomy" id="97331"/>
    <lineage>
        <taxon>Eukaryota</taxon>
        <taxon>Fungi</taxon>
        <taxon>Dikarya</taxon>
        <taxon>Ascomycota</taxon>
        <taxon>Pezizomycotina</taxon>
        <taxon>Orbiliomycetes</taxon>
        <taxon>Orbiliales</taxon>
        <taxon>Orbiliaceae</taxon>
        <taxon>Arthrobotrys</taxon>
    </lineage>
</organism>
<keyword evidence="4" id="KW-0762">Sugar transport</keyword>
<dbReference type="GeneID" id="93588860"/>
<dbReference type="OrthoDB" id="2241241at2759"/>
<dbReference type="GO" id="GO:0005351">
    <property type="term" value="F:carbohydrate:proton symporter activity"/>
    <property type="evidence" value="ECO:0007669"/>
    <property type="project" value="TreeGrafter"/>
</dbReference>
<proteinExistence type="inferred from homology"/>
<dbReference type="GO" id="GO:0005886">
    <property type="term" value="C:plasma membrane"/>
    <property type="evidence" value="ECO:0007669"/>
    <property type="project" value="TreeGrafter"/>
</dbReference>
<feature type="transmembrane region" description="Helical" evidence="10">
    <location>
        <begin position="38"/>
        <end position="59"/>
    </location>
</feature>
<keyword evidence="13" id="KW-1185">Reference proteome</keyword>
<evidence type="ECO:0000256" key="2">
    <source>
        <dbReference type="ARBA" id="ARBA00010992"/>
    </source>
</evidence>
<dbReference type="PRINTS" id="PR00171">
    <property type="entry name" value="SUGRTRNSPORT"/>
</dbReference>
<sequence length="575" mass="63915">MIYDPLKPGFLNPFEHIWNAYNPVIDSRLRQRFSDIRAVASGPVLTIGLTASMGGFLFGADTGQISGFLIMRDFLRRFAQYKPDEEEKNGVPYGFNNVREGLIVGLLSIGCLIGALIAAPISNRLGRRMAMIILCGVFLIGNTIQVASFHAWYQVMIGRFICGLSVGGLSVLVPVYVSETVPKQIRGALVATYQLFVTMGILTSYCVNLGTSHVDDTAWSWRGALIIGYLWALVLMGGMFILPETPRYLLSQGKKEDCMKALKWIAGKKNKNNNALIESQYQEMSSAIHEEKSFAKKSFFSSFDPKDKIMYRTLLGFGLQMFQQLTGANYFFYYGTTIFQSVGLTNPYVTQIILGGVNVASTFPGLWFIERYGRRKPLIIGGLWQCAWLIVFAAVGSQADPNSSTVGSILILSACMFIFGFASTWGPGVWVAIGEIFPIRVRSHSASFATAGNWSWNFLLAFFTPYITSSIGYRYGYVFAGCNLIGVLMVFFFYYESSNLTLEQVDEMYCDKETNPWKSSSWIPRGYASRREAAESESEKAVVNAGLREDAAHIENTDRNGSMDTKTTKESANAI</sequence>
<gene>
    <name evidence="12" type="ORF">DFL_006549</name>
</gene>
<feature type="transmembrane region" description="Helical" evidence="10">
    <location>
        <begin position="409"/>
        <end position="433"/>
    </location>
</feature>
<evidence type="ECO:0000256" key="5">
    <source>
        <dbReference type="ARBA" id="ARBA00022692"/>
    </source>
</evidence>
<keyword evidence="7 10" id="KW-0472">Membrane</keyword>
<feature type="transmembrane region" description="Helical" evidence="10">
    <location>
        <begin position="131"/>
        <end position="151"/>
    </location>
</feature>
<dbReference type="PROSITE" id="PS50850">
    <property type="entry name" value="MFS"/>
    <property type="match status" value="1"/>
</dbReference>
<feature type="transmembrane region" description="Helical" evidence="10">
    <location>
        <begin position="189"/>
        <end position="211"/>
    </location>
</feature>
<dbReference type="FunFam" id="1.20.1250.20:FF:000044">
    <property type="entry name" value="Hexose transporter Hxt3p"/>
    <property type="match status" value="1"/>
</dbReference>
<dbReference type="PANTHER" id="PTHR48022">
    <property type="entry name" value="PLASTIDIC GLUCOSE TRANSPORTER 4"/>
    <property type="match status" value="1"/>
</dbReference>
<feature type="transmembrane region" description="Helical" evidence="10">
    <location>
        <begin position="101"/>
        <end position="119"/>
    </location>
</feature>
<keyword evidence="5 10" id="KW-0812">Transmembrane</keyword>
<evidence type="ECO:0000256" key="1">
    <source>
        <dbReference type="ARBA" id="ARBA00004141"/>
    </source>
</evidence>